<gene>
    <name evidence="2" type="ORF">SAMN04488508_106360</name>
</gene>
<accession>A0A1M6HMI0</accession>
<name>A0A1M6HMI0_9FLAO</name>
<feature type="transmembrane region" description="Helical" evidence="1">
    <location>
        <begin position="156"/>
        <end position="178"/>
    </location>
</feature>
<feature type="transmembrane region" description="Helical" evidence="1">
    <location>
        <begin position="118"/>
        <end position="136"/>
    </location>
</feature>
<evidence type="ECO:0000313" key="3">
    <source>
        <dbReference type="Proteomes" id="UP000184432"/>
    </source>
</evidence>
<dbReference type="STRING" id="570521.SAMN04488508_106360"/>
<feature type="transmembrane region" description="Helical" evidence="1">
    <location>
        <begin position="190"/>
        <end position="211"/>
    </location>
</feature>
<evidence type="ECO:0000256" key="1">
    <source>
        <dbReference type="SAM" id="Phobius"/>
    </source>
</evidence>
<dbReference type="RefSeq" id="WP_073317482.1">
    <property type="nucleotide sequence ID" value="NZ_FQYP01000006.1"/>
</dbReference>
<evidence type="ECO:0000313" key="2">
    <source>
        <dbReference type="EMBL" id="SHJ23356.1"/>
    </source>
</evidence>
<feature type="transmembrane region" description="Helical" evidence="1">
    <location>
        <begin position="38"/>
        <end position="54"/>
    </location>
</feature>
<feature type="transmembrane region" description="Helical" evidence="1">
    <location>
        <begin position="6"/>
        <end position="26"/>
    </location>
</feature>
<proteinExistence type="predicted"/>
<feature type="transmembrane region" description="Helical" evidence="1">
    <location>
        <begin position="66"/>
        <end position="84"/>
    </location>
</feature>
<evidence type="ECO:0008006" key="4">
    <source>
        <dbReference type="Google" id="ProtNLM"/>
    </source>
</evidence>
<organism evidence="2 3">
    <name type="scientific">Aquimarina spongiae</name>
    <dbReference type="NCBI Taxonomy" id="570521"/>
    <lineage>
        <taxon>Bacteria</taxon>
        <taxon>Pseudomonadati</taxon>
        <taxon>Bacteroidota</taxon>
        <taxon>Flavobacteriia</taxon>
        <taxon>Flavobacteriales</taxon>
        <taxon>Flavobacteriaceae</taxon>
        <taxon>Aquimarina</taxon>
    </lineage>
</organism>
<protein>
    <recommendedName>
        <fullName evidence="4">Histidine kinase N-terminal 7TM region domain-containing protein</fullName>
    </recommendedName>
</protein>
<keyword evidence="3" id="KW-1185">Reference proteome</keyword>
<reference evidence="3" key="1">
    <citation type="submission" date="2016-11" db="EMBL/GenBank/DDBJ databases">
        <authorList>
            <person name="Varghese N."/>
            <person name="Submissions S."/>
        </authorList>
    </citation>
    <scope>NUCLEOTIDE SEQUENCE [LARGE SCALE GENOMIC DNA]</scope>
    <source>
        <strain evidence="3">DSM 22623</strain>
    </source>
</reference>
<dbReference type="OrthoDB" id="1349006at2"/>
<dbReference type="AlphaFoldDB" id="A0A1M6HMI0"/>
<feature type="transmembrane region" description="Helical" evidence="1">
    <location>
        <begin position="93"/>
        <end position="112"/>
    </location>
</feature>
<dbReference type="Proteomes" id="UP000184432">
    <property type="component" value="Unassembled WGS sequence"/>
</dbReference>
<dbReference type="EMBL" id="FQYP01000006">
    <property type="protein sequence ID" value="SHJ23356.1"/>
    <property type="molecule type" value="Genomic_DNA"/>
</dbReference>
<keyword evidence="1" id="KW-1133">Transmembrane helix</keyword>
<sequence length="217" mass="25930">MPDYFYILKPILLLSEIMAAVVGLFYVSKLKNSPWRFFIYYLVFIATQEAFWHFDLGIGARIKQVYYAYVGIPIQYTFLYWLYGVQSLNNRKLFTICISIYLLTYLPIELFFKKLEVVYSLNPSVGTLFLIIFVILEFLKQIKDDSILHFRDNKMFYINLGVIMLYVGTYPLFCFYGLLRNHYRGIWELYFAYFLIANSIMYILFAISFIWGKHLSK</sequence>
<keyword evidence="1" id="KW-0472">Membrane</keyword>
<keyword evidence="1" id="KW-0812">Transmembrane</keyword>